<gene>
    <name evidence="2" type="ORF">Q8F55_008477</name>
</gene>
<dbReference type="SUPFAM" id="SSF52833">
    <property type="entry name" value="Thioredoxin-like"/>
    <property type="match status" value="1"/>
</dbReference>
<dbReference type="RefSeq" id="XP_069204810.1">
    <property type="nucleotide sequence ID" value="XM_069356873.1"/>
</dbReference>
<protein>
    <recommendedName>
        <fullName evidence="1">Thioredoxin domain-containing protein</fullName>
    </recommendedName>
</protein>
<dbReference type="Gene3D" id="3.40.30.10">
    <property type="entry name" value="Glutaredoxin"/>
    <property type="match status" value="1"/>
</dbReference>
<dbReference type="GeneID" id="95989520"/>
<sequence length="186" mass="20122">MPLIESTVETLRADIAAGPSPLFVVFSSKPGADGKPWCGYCVKAEPDIERVFAGEPYGLIVRYGPEDITTDANWVFDAWRLPGVPAIYRVVDGEPALHTTYEEPFGPELDAYVDSPDAWEAYLRSKEGDKYQPAEARAAAHAAEFEKIKVLIAEYKAKEAARKTAEEGKAPAAAAVCTGDVCVVPS</sequence>
<organism evidence="2 3">
    <name type="scientific">Vanrija albida</name>
    <dbReference type="NCBI Taxonomy" id="181172"/>
    <lineage>
        <taxon>Eukaryota</taxon>
        <taxon>Fungi</taxon>
        <taxon>Dikarya</taxon>
        <taxon>Basidiomycota</taxon>
        <taxon>Agaricomycotina</taxon>
        <taxon>Tremellomycetes</taxon>
        <taxon>Trichosporonales</taxon>
        <taxon>Trichosporonaceae</taxon>
        <taxon>Vanrija</taxon>
    </lineage>
</organism>
<evidence type="ECO:0000259" key="1">
    <source>
        <dbReference type="Pfam" id="PF06110"/>
    </source>
</evidence>
<dbReference type="Proteomes" id="UP001565368">
    <property type="component" value="Unassembled WGS sequence"/>
</dbReference>
<dbReference type="Pfam" id="PF06110">
    <property type="entry name" value="TXD17-like_Trx"/>
    <property type="match status" value="1"/>
</dbReference>
<evidence type="ECO:0000313" key="3">
    <source>
        <dbReference type="Proteomes" id="UP001565368"/>
    </source>
</evidence>
<keyword evidence="3" id="KW-1185">Reference proteome</keyword>
<evidence type="ECO:0000313" key="2">
    <source>
        <dbReference type="EMBL" id="KAL1404866.1"/>
    </source>
</evidence>
<dbReference type="InterPro" id="IPR010357">
    <property type="entry name" value="TXNDC17_dom"/>
</dbReference>
<name>A0ABR3PRB1_9TREE</name>
<feature type="domain" description="Thioredoxin" evidence="1">
    <location>
        <begin position="15"/>
        <end position="56"/>
    </location>
</feature>
<accession>A0ABR3PRB1</accession>
<proteinExistence type="predicted"/>
<comment type="caution">
    <text evidence="2">The sequence shown here is derived from an EMBL/GenBank/DDBJ whole genome shotgun (WGS) entry which is preliminary data.</text>
</comment>
<reference evidence="2 3" key="1">
    <citation type="submission" date="2023-08" db="EMBL/GenBank/DDBJ databases">
        <title>Annotated Genome Sequence of Vanrija albida AlHP1.</title>
        <authorList>
            <person name="Herzog R."/>
        </authorList>
    </citation>
    <scope>NUCLEOTIDE SEQUENCE [LARGE SCALE GENOMIC DNA]</scope>
    <source>
        <strain evidence="2 3">AlHP1</strain>
    </source>
</reference>
<dbReference type="InterPro" id="IPR036249">
    <property type="entry name" value="Thioredoxin-like_sf"/>
</dbReference>
<dbReference type="EMBL" id="JBBXJM010000007">
    <property type="protein sequence ID" value="KAL1404866.1"/>
    <property type="molecule type" value="Genomic_DNA"/>
</dbReference>